<protein>
    <recommendedName>
        <fullName evidence="4">DUF4124 domain-containing protein</fullName>
    </recommendedName>
</protein>
<dbReference type="RefSeq" id="WP_132971388.1">
    <property type="nucleotide sequence ID" value="NZ_SMFX01000001.1"/>
</dbReference>
<proteinExistence type="predicted"/>
<name>A0A4R1H8F1_9GAMM</name>
<gene>
    <name evidence="2" type="ORF">DFR30_0750</name>
</gene>
<evidence type="ECO:0000313" key="2">
    <source>
        <dbReference type="EMBL" id="TCK17518.1"/>
    </source>
</evidence>
<evidence type="ECO:0000313" key="3">
    <source>
        <dbReference type="Proteomes" id="UP000295707"/>
    </source>
</evidence>
<keyword evidence="3" id="KW-1185">Reference proteome</keyword>
<dbReference type="EMBL" id="SMFX01000001">
    <property type="protein sequence ID" value="TCK17518.1"/>
    <property type="molecule type" value="Genomic_DNA"/>
</dbReference>
<reference evidence="2 3" key="1">
    <citation type="submission" date="2019-03" db="EMBL/GenBank/DDBJ databases">
        <title>Genomic Encyclopedia of Type Strains, Phase IV (KMG-IV): sequencing the most valuable type-strain genomes for metagenomic binning, comparative biology and taxonomic classification.</title>
        <authorList>
            <person name="Goeker M."/>
        </authorList>
    </citation>
    <scope>NUCLEOTIDE SEQUENCE [LARGE SCALE GENOMIC DNA]</scope>
    <source>
        <strain evidence="2 3">DSM 19610</strain>
    </source>
</reference>
<feature type="compositionally biased region" description="Basic and acidic residues" evidence="1">
    <location>
        <begin position="85"/>
        <end position="95"/>
    </location>
</feature>
<dbReference type="OrthoDB" id="7031901at2"/>
<evidence type="ECO:0000256" key="1">
    <source>
        <dbReference type="SAM" id="MobiDB-lite"/>
    </source>
</evidence>
<evidence type="ECO:0008006" key="4">
    <source>
        <dbReference type="Google" id="ProtNLM"/>
    </source>
</evidence>
<sequence>MRIHHFPVFMVILAVVLFPVSTVRADIYRCVQANGHISYQQIRCHSEDRPIALKDRRSGWSPLRPGEQALLKQYRKKDAARRRKPMAERTEPAKESRACWARRKKLEAVRAKLRRGYNLGEGESLHRKRDNHREFLRQFCS</sequence>
<organism evidence="2 3">
    <name type="scientific">Thiogranum longum</name>
    <dbReference type="NCBI Taxonomy" id="1537524"/>
    <lineage>
        <taxon>Bacteria</taxon>
        <taxon>Pseudomonadati</taxon>
        <taxon>Pseudomonadota</taxon>
        <taxon>Gammaproteobacteria</taxon>
        <taxon>Chromatiales</taxon>
        <taxon>Ectothiorhodospiraceae</taxon>
        <taxon>Thiogranum</taxon>
    </lineage>
</organism>
<dbReference type="Proteomes" id="UP000295707">
    <property type="component" value="Unassembled WGS sequence"/>
</dbReference>
<dbReference type="AlphaFoldDB" id="A0A4R1H8F1"/>
<accession>A0A4R1H8F1</accession>
<comment type="caution">
    <text evidence="2">The sequence shown here is derived from an EMBL/GenBank/DDBJ whole genome shotgun (WGS) entry which is preliminary data.</text>
</comment>
<feature type="compositionally biased region" description="Basic residues" evidence="1">
    <location>
        <begin position="74"/>
        <end position="84"/>
    </location>
</feature>
<feature type="region of interest" description="Disordered" evidence="1">
    <location>
        <begin position="74"/>
        <end position="95"/>
    </location>
</feature>